<dbReference type="Pfam" id="PF13676">
    <property type="entry name" value="TIR_2"/>
    <property type="match status" value="1"/>
</dbReference>
<evidence type="ECO:0000256" key="1">
    <source>
        <dbReference type="SAM" id="Phobius"/>
    </source>
</evidence>
<evidence type="ECO:0000259" key="2">
    <source>
        <dbReference type="PROSITE" id="PS50104"/>
    </source>
</evidence>
<gene>
    <name evidence="3" type="ORF">DI569_16055</name>
</gene>
<accession>A0A2W5L037</accession>
<organism evidence="3 4">
    <name type="scientific">Sphingopyxis macrogoltabida</name>
    <name type="common">Sphingomonas macrogoltabidus</name>
    <dbReference type="NCBI Taxonomy" id="33050"/>
    <lineage>
        <taxon>Bacteria</taxon>
        <taxon>Pseudomonadati</taxon>
        <taxon>Pseudomonadota</taxon>
        <taxon>Alphaproteobacteria</taxon>
        <taxon>Sphingomonadales</taxon>
        <taxon>Sphingomonadaceae</taxon>
        <taxon>Sphingopyxis</taxon>
    </lineage>
</organism>
<reference evidence="3 4" key="1">
    <citation type="submission" date="2017-08" db="EMBL/GenBank/DDBJ databases">
        <title>Infants hospitalized years apart are colonized by the same room-sourced microbial strains.</title>
        <authorList>
            <person name="Brooks B."/>
            <person name="Olm M.R."/>
            <person name="Firek B.A."/>
            <person name="Baker R."/>
            <person name="Thomas B.C."/>
            <person name="Morowitz M.J."/>
            <person name="Banfield J.F."/>
        </authorList>
    </citation>
    <scope>NUCLEOTIDE SEQUENCE [LARGE SCALE GENOMIC DNA]</scope>
    <source>
        <strain evidence="3">S2_005_003_R2_47</strain>
    </source>
</reference>
<proteinExistence type="predicted"/>
<name>A0A2W5L037_SPHMC</name>
<sequence>MMPAMTEQPVSSSDPSRRRVAFISHHSSQVAVARRIKARLAEQGVDGWLAPDDIAAGTAFDQAIVDQIARSDAIVLLFCAQSDQSRHVKRELMLGEDANTAILPVRLENVAAQGLAYWLKDYQWIDWFAGEDAAIDALVAAMTGAPAAPRPAPVAAARPKAASRRPLWLALGAVALAALVAGGM</sequence>
<evidence type="ECO:0000313" key="3">
    <source>
        <dbReference type="EMBL" id="PZQ20285.1"/>
    </source>
</evidence>
<feature type="transmembrane region" description="Helical" evidence="1">
    <location>
        <begin position="167"/>
        <end position="183"/>
    </location>
</feature>
<evidence type="ECO:0000313" key="4">
    <source>
        <dbReference type="Proteomes" id="UP000248597"/>
    </source>
</evidence>
<keyword evidence="1" id="KW-0812">Transmembrane</keyword>
<feature type="domain" description="TIR" evidence="2">
    <location>
        <begin position="17"/>
        <end position="142"/>
    </location>
</feature>
<dbReference type="InterPro" id="IPR035897">
    <property type="entry name" value="Toll_tir_struct_dom_sf"/>
</dbReference>
<dbReference type="AlphaFoldDB" id="A0A2W5L037"/>
<dbReference type="Gene3D" id="3.40.50.10140">
    <property type="entry name" value="Toll/interleukin-1 receptor homology (TIR) domain"/>
    <property type="match status" value="1"/>
</dbReference>
<dbReference type="PROSITE" id="PS50104">
    <property type="entry name" value="TIR"/>
    <property type="match status" value="1"/>
</dbReference>
<comment type="caution">
    <text evidence="3">The sequence shown here is derived from an EMBL/GenBank/DDBJ whole genome shotgun (WGS) entry which is preliminary data.</text>
</comment>
<dbReference type="EMBL" id="QFPJ01000070">
    <property type="protein sequence ID" value="PZQ20285.1"/>
    <property type="molecule type" value="Genomic_DNA"/>
</dbReference>
<dbReference type="SUPFAM" id="SSF52200">
    <property type="entry name" value="Toll/Interleukin receptor TIR domain"/>
    <property type="match status" value="1"/>
</dbReference>
<dbReference type="InterPro" id="IPR000157">
    <property type="entry name" value="TIR_dom"/>
</dbReference>
<keyword evidence="1" id="KW-0472">Membrane</keyword>
<protein>
    <recommendedName>
        <fullName evidence="2">TIR domain-containing protein</fullName>
    </recommendedName>
</protein>
<dbReference type="GO" id="GO:0007165">
    <property type="term" value="P:signal transduction"/>
    <property type="evidence" value="ECO:0007669"/>
    <property type="project" value="InterPro"/>
</dbReference>
<keyword evidence="1" id="KW-1133">Transmembrane helix</keyword>
<dbReference type="Proteomes" id="UP000248597">
    <property type="component" value="Unassembled WGS sequence"/>
</dbReference>